<evidence type="ECO:0000313" key="2">
    <source>
        <dbReference type="Proteomes" id="UP000675881"/>
    </source>
</evidence>
<dbReference type="Proteomes" id="UP000675881">
    <property type="component" value="Chromosome 9"/>
</dbReference>
<sequence>MIVPKVALQLSVNLFNEEGIDLHGNKMVDVFSNDVISLEAICFYSIVFAWNISGVRLCLWRRVGNFGGSSSTLNSTDPEPRTFPMPFIPKCSSSFHLFVSERTKTTCLMFDRKSPNVLFRVGMLTFSTHTALSLDTKGLAATMFQSILKSTDIHNEFLIFCCLNIHKECP</sequence>
<keyword evidence="2" id="KW-1185">Reference proteome</keyword>
<proteinExistence type="predicted"/>
<protein>
    <submittedName>
        <fullName evidence="1">(salmon louse) hypothetical protein</fullName>
    </submittedName>
</protein>
<dbReference type="EMBL" id="HG994588">
    <property type="protein sequence ID" value="CAF3035308.1"/>
    <property type="molecule type" value="Genomic_DNA"/>
</dbReference>
<name>A0A7R8DBH3_LEPSM</name>
<accession>A0A7R8DBH3</accession>
<evidence type="ECO:0000313" key="1">
    <source>
        <dbReference type="EMBL" id="CAF3035308.1"/>
    </source>
</evidence>
<reference evidence="1" key="1">
    <citation type="submission" date="2021-02" db="EMBL/GenBank/DDBJ databases">
        <authorList>
            <person name="Bekaert M."/>
        </authorList>
    </citation>
    <scope>NUCLEOTIDE SEQUENCE</scope>
    <source>
        <strain evidence="1">IoA-00</strain>
    </source>
</reference>
<gene>
    <name evidence="1" type="ORF">LSAA_14944</name>
</gene>
<organism evidence="1 2">
    <name type="scientific">Lepeophtheirus salmonis</name>
    <name type="common">Salmon louse</name>
    <name type="synonym">Caligus salmonis</name>
    <dbReference type="NCBI Taxonomy" id="72036"/>
    <lineage>
        <taxon>Eukaryota</taxon>
        <taxon>Metazoa</taxon>
        <taxon>Ecdysozoa</taxon>
        <taxon>Arthropoda</taxon>
        <taxon>Crustacea</taxon>
        <taxon>Multicrustacea</taxon>
        <taxon>Hexanauplia</taxon>
        <taxon>Copepoda</taxon>
        <taxon>Siphonostomatoida</taxon>
        <taxon>Caligidae</taxon>
        <taxon>Lepeophtheirus</taxon>
    </lineage>
</organism>
<dbReference type="AlphaFoldDB" id="A0A7R8DBH3"/>